<sequence>MPSALCNSSQWVNSTDAYDEDGGAVAAAHIIASTLSASCCLVVLGVSAKFEKLRRFPNNMLLWRTACDLLTSTVLLATNLAILMLPQDTIMERGHAICGNGIFAGLIGFSLLASPGCLYTTCLSLYTTCLSLYTTCLSLYTTCLSLYTTCLSFLYTTCLSLYTTCLSLYTTCLSLYTTCLSLYTTCLSLYTTCLSLYTTCLSLYTTCLSLYTTCLSLYTTCLSLYTTCLSLYTTCLSLYTTCLSLYTTCLSLYTTCLSLYTTCLSLYTTCLSLYTTCLSLYTTCLSFLYTTCLSLYTACLSLYTTCLSFYTTCLSLYTTCLSFLYTTCLSLYTACLSLYTTCLGLYTTCLSLHTTCLSLHTTCLSFFYTTCLTLCLSLYTTCLGVFTTCLSLYTTCLSLYTTCLSLYTTCLSLYTTCLSLYTTCLSLYTTCLGVCTTCLSLYTTCLSLYTTCLSLYTTCLGVCTTCLSLYTTCLSLYTTCLSLYTTCLSLYTTCLSCYTTCLSLYTTCLSLYTTLYTTCLSFCAALPQLVHQLVYHSASACTPHLFCALAVNLNRSLHDPFTKPQSRMGKFHYWIWGSSLSAGICAAVLHEFRPNLHMCWTCQGMSGAFSWLLLFAWLVAYWAIAAVIMLDAWYWLIHARRKTDRLSSRKTQLRSSVLHVATIGTQWILTGTSFALIFEPYENWSHPKGLPSLTPYRICFALSLGLLGVADLISWLATSLPILRELRLLSRLRELLKQSDMEQLETETCDSRFSLSDHAEFHPDEPDASLPAWFGGHMLETSRNQKIQSKNQKKKREELGDISDALRREFVQFTITGIAHSADRAQHAAAKLEETTSRGHGAEVELAERSEDRRAALSDRASNELLPREVARRLFASLKDSMVGRDTSAAAGSSEMAVETLGLPFEAQLPSDAFTEFFEIELAPSVYFRDLAPLVFEKMRTKIFGVSREQYISSIWGDSPTDHQASSANVVNEMVLSFSEGKGGGFFFWSLDRRFMVKTLEPSEFTGLKALLPRYFRHLWSRRNSLLSRFYGAYSITIHGHTKQFVVMESVFHAAPEGKVHERYDLKGSWVDRHSDLPDASSGTYKDLDLKKPFQLPYHRAEALLDELKHDSALLHSAGLMDYSLLVGVHNHSVPEWNISKRMERIAKIIFKGRWGKNVRAGMSAIDPTAYRTRFLAGVGYQLGLTNASNSGGGGKLISRGI</sequence>
<dbReference type="Gene3D" id="3.30.800.10">
    <property type="entry name" value="Phosphatidylinositol Phosphate Kinase II Beta"/>
    <property type="match status" value="1"/>
</dbReference>
<keyword evidence="2" id="KW-0472">Membrane</keyword>
<evidence type="ECO:0000256" key="2">
    <source>
        <dbReference type="SAM" id="Phobius"/>
    </source>
</evidence>
<feature type="transmembrane region" description="Helical" evidence="2">
    <location>
        <begin position="94"/>
        <end position="113"/>
    </location>
</feature>
<dbReference type="InterPro" id="IPR002498">
    <property type="entry name" value="PInositol-4-P-4/5-kinase_core"/>
</dbReference>
<dbReference type="Proteomes" id="UP001515480">
    <property type="component" value="Unassembled WGS sequence"/>
</dbReference>
<dbReference type="Gene3D" id="3.30.810.10">
    <property type="entry name" value="2-Layer Sandwich"/>
    <property type="match status" value="1"/>
</dbReference>
<gene>
    <name evidence="4" type="ORF">AB1Y20_023742</name>
</gene>
<keyword evidence="5" id="KW-1185">Reference proteome</keyword>
<dbReference type="PROSITE" id="PS51455">
    <property type="entry name" value="PIPK"/>
    <property type="match status" value="1"/>
</dbReference>
<dbReference type="PANTHER" id="PTHR23086">
    <property type="entry name" value="PHOSPHATIDYLINOSITOL-4-PHOSPHATE 5-KINASE"/>
    <property type="match status" value="1"/>
</dbReference>
<dbReference type="InterPro" id="IPR027483">
    <property type="entry name" value="PInositol-4-P-4/5-kinase_C_sf"/>
</dbReference>
<feature type="transmembrane region" description="Helical" evidence="2">
    <location>
        <begin position="455"/>
        <end position="477"/>
    </location>
</feature>
<evidence type="ECO:0000256" key="1">
    <source>
        <dbReference type="PROSITE-ProRule" id="PRU00781"/>
    </source>
</evidence>
<feature type="transmembrane region" description="Helical" evidence="2">
    <location>
        <begin position="188"/>
        <end position="211"/>
    </location>
</feature>
<dbReference type="GO" id="GO:0005524">
    <property type="term" value="F:ATP binding"/>
    <property type="evidence" value="ECO:0007669"/>
    <property type="project" value="UniProtKB-UniRule"/>
</dbReference>
<organism evidence="4 5">
    <name type="scientific">Prymnesium parvum</name>
    <name type="common">Toxic golden alga</name>
    <dbReference type="NCBI Taxonomy" id="97485"/>
    <lineage>
        <taxon>Eukaryota</taxon>
        <taxon>Haptista</taxon>
        <taxon>Haptophyta</taxon>
        <taxon>Prymnesiophyceae</taxon>
        <taxon>Prymnesiales</taxon>
        <taxon>Prymnesiaceae</taxon>
        <taxon>Prymnesium</taxon>
    </lineage>
</organism>
<dbReference type="SUPFAM" id="SSF56104">
    <property type="entry name" value="SAICAR synthase-like"/>
    <property type="match status" value="1"/>
</dbReference>
<dbReference type="InterPro" id="IPR027484">
    <property type="entry name" value="PInositol-4-P-5-kinase_N"/>
</dbReference>
<feature type="transmembrane region" description="Helical" evidence="2">
    <location>
        <begin position="571"/>
        <end position="589"/>
    </location>
</feature>
<feature type="transmembrane region" description="Helical" evidence="2">
    <location>
        <begin position="609"/>
        <end position="636"/>
    </location>
</feature>
<feature type="transmembrane region" description="Helical" evidence="2">
    <location>
        <begin position="60"/>
        <end position="82"/>
    </location>
</feature>
<evidence type="ECO:0000313" key="5">
    <source>
        <dbReference type="Proteomes" id="UP001515480"/>
    </source>
</evidence>
<name>A0AB34JEK4_PRYPA</name>
<dbReference type="InterPro" id="IPR023610">
    <property type="entry name" value="PInositol-4/5-P-5/4-kinase"/>
</dbReference>
<keyword evidence="2" id="KW-1133">Transmembrane helix</keyword>
<feature type="transmembrane region" description="Helical" evidence="2">
    <location>
        <begin position="307"/>
        <end position="325"/>
    </location>
</feature>
<keyword evidence="1" id="KW-0418">Kinase</keyword>
<evidence type="ECO:0000313" key="4">
    <source>
        <dbReference type="EMBL" id="KAL1520274.1"/>
    </source>
</evidence>
<feature type="transmembrane region" description="Helical" evidence="2">
    <location>
        <begin position="392"/>
        <end position="414"/>
    </location>
</feature>
<feature type="transmembrane region" description="Helical" evidence="2">
    <location>
        <begin position="125"/>
        <end position="147"/>
    </location>
</feature>
<reference evidence="4 5" key="1">
    <citation type="journal article" date="2024" name="Science">
        <title>Giant polyketide synthase enzymes in the biosynthesis of giant marine polyether toxins.</title>
        <authorList>
            <person name="Fallon T.R."/>
            <person name="Shende V.V."/>
            <person name="Wierzbicki I.H."/>
            <person name="Pendleton A.L."/>
            <person name="Watervoot N.F."/>
            <person name="Auber R.P."/>
            <person name="Gonzalez D.J."/>
            <person name="Wisecaver J.H."/>
            <person name="Moore B.S."/>
        </authorList>
    </citation>
    <scope>NUCLEOTIDE SEQUENCE [LARGE SCALE GENOMIC DNA]</scope>
    <source>
        <strain evidence="4 5">12B1</strain>
    </source>
</reference>
<feature type="transmembrane region" description="Helical" evidence="2">
    <location>
        <begin position="426"/>
        <end position="449"/>
    </location>
</feature>
<keyword evidence="1" id="KW-0547">Nucleotide-binding</keyword>
<feature type="transmembrane region" description="Helical" evidence="2">
    <location>
        <begin position="280"/>
        <end position="300"/>
    </location>
</feature>
<dbReference type="GO" id="GO:0005886">
    <property type="term" value="C:plasma membrane"/>
    <property type="evidence" value="ECO:0007669"/>
    <property type="project" value="TreeGrafter"/>
</dbReference>
<feature type="transmembrane region" description="Helical" evidence="2">
    <location>
        <begin position="153"/>
        <end position="176"/>
    </location>
</feature>
<proteinExistence type="predicted"/>
<feature type="transmembrane region" description="Helical" evidence="2">
    <location>
        <begin position="657"/>
        <end position="678"/>
    </location>
</feature>
<dbReference type="EMBL" id="JBGBPQ010000009">
    <property type="protein sequence ID" value="KAL1520274.1"/>
    <property type="molecule type" value="Genomic_DNA"/>
</dbReference>
<accession>A0AB34JEK4</accession>
<feature type="transmembrane region" description="Helical" evidence="2">
    <location>
        <begin position="364"/>
        <end position="386"/>
    </location>
</feature>
<dbReference type="Pfam" id="PF01504">
    <property type="entry name" value="PIP5K"/>
    <property type="match status" value="1"/>
</dbReference>
<dbReference type="GO" id="GO:0046854">
    <property type="term" value="P:phosphatidylinositol phosphate biosynthetic process"/>
    <property type="evidence" value="ECO:0007669"/>
    <property type="project" value="TreeGrafter"/>
</dbReference>
<keyword evidence="2" id="KW-0812">Transmembrane</keyword>
<keyword evidence="1" id="KW-0808">Transferase</keyword>
<feature type="transmembrane region" description="Helical" evidence="2">
    <location>
        <begin position="331"/>
        <end position="352"/>
    </location>
</feature>
<dbReference type="CDD" id="cd00139">
    <property type="entry name" value="PIPKc"/>
    <property type="match status" value="1"/>
</dbReference>
<protein>
    <recommendedName>
        <fullName evidence="3">PIPK domain-containing protein</fullName>
    </recommendedName>
</protein>
<dbReference type="AlphaFoldDB" id="A0AB34JEK4"/>
<keyword evidence="1" id="KW-0067">ATP-binding</keyword>
<dbReference type="PANTHER" id="PTHR23086:SF8">
    <property type="entry name" value="PHOSPHATIDYLINOSITOL 5-PHOSPHATE 4-KINASE, ISOFORM A"/>
    <property type="match status" value="1"/>
</dbReference>
<feature type="domain" description="PIPK" evidence="3">
    <location>
        <begin position="866"/>
        <end position="1183"/>
    </location>
</feature>
<feature type="transmembrane region" description="Helical" evidence="2">
    <location>
        <begin position="489"/>
        <end position="513"/>
    </location>
</feature>
<dbReference type="SMART" id="SM00330">
    <property type="entry name" value="PIPKc"/>
    <property type="match status" value="1"/>
</dbReference>
<evidence type="ECO:0000259" key="3">
    <source>
        <dbReference type="PROSITE" id="PS51455"/>
    </source>
</evidence>
<dbReference type="GO" id="GO:0016308">
    <property type="term" value="F:1-phosphatidylinositol-4-phosphate 5-kinase activity"/>
    <property type="evidence" value="ECO:0007669"/>
    <property type="project" value="TreeGrafter"/>
</dbReference>
<comment type="caution">
    <text evidence="4">The sequence shown here is derived from an EMBL/GenBank/DDBJ whole genome shotgun (WGS) entry which is preliminary data.</text>
</comment>
<feature type="transmembrane region" description="Helical" evidence="2">
    <location>
        <begin position="26"/>
        <end position="48"/>
    </location>
</feature>